<gene>
    <name evidence="2" type="ORF">Vbra_12914</name>
</gene>
<organism evidence="2 3">
    <name type="scientific">Vitrella brassicaformis (strain CCMP3155)</name>
    <dbReference type="NCBI Taxonomy" id="1169540"/>
    <lineage>
        <taxon>Eukaryota</taxon>
        <taxon>Sar</taxon>
        <taxon>Alveolata</taxon>
        <taxon>Colpodellida</taxon>
        <taxon>Vitrellaceae</taxon>
        <taxon>Vitrella</taxon>
    </lineage>
</organism>
<feature type="compositionally biased region" description="Gly residues" evidence="1">
    <location>
        <begin position="487"/>
        <end position="500"/>
    </location>
</feature>
<proteinExistence type="predicted"/>
<reference evidence="2 3" key="1">
    <citation type="submission" date="2014-11" db="EMBL/GenBank/DDBJ databases">
        <authorList>
            <person name="Zhu J."/>
            <person name="Qi W."/>
            <person name="Song R."/>
        </authorList>
    </citation>
    <scope>NUCLEOTIDE SEQUENCE [LARGE SCALE GENOMIC DNA]</scope>
</reference>
<keyword evidence="3" id="KW-1185">Reference proteome</keyword>
<evidence type="ECO:0000256" key="1">
    <source>
        <dbReference type="SAM" id="MobiDB-lite"/>
    </source>
</evidence>
<name>A0A0G4ES07_VITBC</name>
<accession>A0A0G4ES07</accession>
<dbReference type="EMBL" id="CDMY01000295">
    <property type="protein sequence ID" value="CEM00645.1"/>
    <property type="molecule type" value="Genomic_DNA"/>
</dbReference>
<feature type="region of interest" description="Disordered" evidence="1">
    <location>
        <begin position="475"/>
        <end position="500"/>
    </location>
</feature>
<protein>
    <submittedName>
        <fullName evidence="2">Uncharacterized protein</fullName>
    </submittedName>
</protein>
<feature type="compositionally biased region" description="Pro residues" evidence="1">
    <location>
        <begin position="1"/>
        <end position="20"/>
    </location>
</feature>
<dbReference type="Proteomes" id="UP000041254">
    <property type="component" value="Unassembled WGS sequence"/>
</dbReference>
<evidence type="ECO:0000313" key="3">
    <source>
        <dbReference type="Proteomes" id="UP000041254"/>
    </source>
</evidence>
<dbReference type="InParanoid" id="A0A0G4ES07"/>
<sequence>MRWDPLPPPGSRLVDPPPPPKEGRLGLTRASELGGLLAPNLKPCVPEHVIQNVPAKPLSPFIETMVLETVWNNTPLWGGSDQEAVSQLRYGEKRRLQNGLRKLLQALELYFGSAGPTELYERLLEVKSRLPTHKGSASGSGRSVHKDEIDWESFHDVIGQTAGWDRPLRILDKQEMFITLCLPTSEVFKSSLEEFLETNRQQLLESIVKTDNMAPNPRLHTWLVLTRDKFVESLTKLPWNHSDHPMPESELTLLGCPYESLALRLQAKAHREKVAAEIAQYFSQHHQAVSKKDFLKTNLVSCEEIQIYAGCLHLTEATADDISPEDWRRDVEERAAWPEDYASPNAKPSHPEEIAQLEQLWYDGGMQQALGPLSLPVSAHGINWLTPFKCLSDQDGDGDGHPFAAAIRMIHGGGPVPSWLQQLDHEALPSNATRARLLRLALHPDLGIGGPFLAHGFQRCCEVFCKLHGNTQQQQHSRAGAKRESGGTRGAGGGGEGRDG</sequence>
<dbReference type="AlphaFoldDB" id="A0A0G4ES07"/>
<evidence type="ECO:0000313" key="2">
    <source>
        <dbReference type="EMBL" id="CEM00645.1"/>
    </source>
</evidence>
<dbReference type="VEuPathDB" id="CryptoDB:Vbra_12914"/>
<feature type="region of interest" description="Disordered" evidence="1">
    <location>
        <begin position="1"/>
        <end position="23"/>
    </location>
</feature>